<protein>
    <submittedName>
        <fullName evidence="2">Uncharacterized protein</fullName>
    </submittedName>
</protein>
<feature type="region of interest" description="Disordered" evidence="1">
    <location>
        <begin position="117"/>
        <end position="142"/>
    </location>
</feature>
<feature type="region of interest" description="Disordered" evidence="1">
    <location>
        <begin position="492"/>
        <end position="560"/>
    </location>
</feature>
<organism evidence="2 3">
    <name type="scientific">Flemingia macrophylla</name>
    <dbReference type="NCBI Taxonomy" id="520843"/>
    <lineage>
        <taxon>Eukaryota</taxon>
        <taxon>Viridiplantae</taxon>
        <taxon>Streptophyta</taxon>
        <taxon>Embryophyta</taxon>
        <taxon>Tracheophyta</taxon>
        <taxon>Spermatophyta</taxon>
        <taxon>Magnoliopsida</taxon>
        <taxon>eudicotyledons</taxon>
        <taxon>Gunneridae</taxon>
        <taxon>Pentapetalae</taxon>
        <taxon>rosids</taxon>
        <taxon>fabids</taxon>
        <taxon>Fabales</taxon>
        <taxon>Fabaceae</taxon>
        <taxon>Papilionoideae</taxon>
        <taxon>50 kb inversion clade</taxon>
        <taxon>NPAAA clade</taxon>
        <taxon>indigoferoid/millettioid clade</taxon>
        <taxon>Phaseoleae</taxon>
        <taxon>Flemingia</taxon>
    </lineage>
</organism>
<name>A0ABD1NK95_9FABA</name>
<sequence>MAHSRQPNKSGATVSGKIKNSGSFSGSKSLYDDVYGGPPSFGVSNLSPRFEDYAEIFGSFRASSIPLLDLPAVHDGEAFFDPRAHAFNYTEVFGAFDFALPYDDVYHHHHTALDAVSSEEAWTPAETDSISGESDRSANNQSMLNGDLFHSIDGDTRFNVLYHNQVNGTSNGHKSKRKTRMTQLHGGLGFSQVYDETTKLHQTDPSFQVADDIDPDIEFSPDKVKGNNQRKTVANLCNFTSGEQTFDSDLNVRNGRNRNDSHSGEMFITVCNISLKSKPSQVPPPSRPPPILDAKKGDICGFHSNSWPVASEETPGAGSPTFFNVEDQRNSSATASADGVKEAMLRTEAKRRSAKELKERKKGDCESHLKSSFDVKTKEAKMSKDISKLSRMNDETMLGSYDRRHCEMNFSVIDDRQNLKKASTETLDNLGGKIVLNMFEEKDKMESRSSQESNRSMGVGAWKDESDFFELVGMDESGMVIRPTKQSKNLVQDSGTYKHGQKEKEASNVPEKHNQVKAAEKNYQGEEYEKQYKAAKEAREHDENVIQSEASNGEGRQRECMKTEKMVKVFEVEEKDNSIKIGHQQEKLTNLES</sequence>
<proteinExistence type="predicted"/>
<gene>
    <name evidence="2" type="ORF">Fmac_002547</name>
</gene>
<feature type="compositionally biased region" description="Polar residues" evidence="1">
    <location>
        <begin position="126"/>
        <end position="142"/>
    </location>
</feature>
<dbReference type="EMBL" id="JBGMDY010000001">
    <property type="protein sequence ID" value="KAL2348547.1"/>
    <property type="molecule type" value="Genomic_DNA"/>
</dbReference>
<comment type="caution">
    <text evidence="2">The sequence shown here is derived from an EMBL/GenBank/DDBJ whole genome shotgun (WGS) entry which is preliminary data.</text>
</comment>
<feature type="compositionally biased region" description="Basic and acidic residues" evidence="1">
    <location>
        <begin position="500"/>
        <end position="544"/>
    </location>
</feature>
<dbReference type="PANTHER" id="PTHR23172:SF87">
    <property type="entry name" value="CHAPERONE DNAJ-DOMAIN SUPERFAMILY PROTEIN"/>
    <property type="match status" value="1"/>
</dbReference>
<evidence type="ECO:0000313" key="2">
    <source>
        <dbReference type="EMBL" id="KAL2348547.1"/>
    </source>
</evidence>
<dbReference type="AlphaFoldDB" id="A0ABD1NK95"/>
<keyword evidence="3" id="KW-1185">Reference proteome</keyword>
<dbReference type="PANTHER" id="PTHR23172">
    <property type="entry name" value="AUXILIN/CYCLIN G-ASSOCIATED KINASE-RELATED"/>
    <property type="match status" value="1"/>
</dbReference>
<evidence type="ECO:0000256" key="1">
    <source>
        <dbReference type="SAM" id="MobiDB-lite"/>
    </source>
</evidence>
<reference evidence="2 3" key="1">
    <citation type="submission" date="2024-08" db="EMBL/GenBank/DDBJ databases">
        <title>Insights into the chromosomal genome structure of Flemingia macrophylla.</title>
        <authorList>
            <person name="Ding Y."/>
            <person name="Zhao Y."/>
            <person name="Bi W."/>
            <person name="Wu M."/>
            <person name="Zhao G."/>
            <person name="Gong Y."/>
            <person name="Li W."/>
            <person name="Zhang P."/>
        </authorList>
    </citation>
    <scope>NUCLEOTIDE SEQUENCE [LARGE SCALE GENOMIC DNA]</scope>
    <source>
        <strain evidence="2">DYQJB</strain>
        <tissue evidence="2">Leaf</tissue>
    </source>
</reference>
<accession>A0ABD1NK95</accession>
<dbReference type="Proteomes" id="UP001603857">
    <property type="component" value="Unassembled WGS sequence"/>
</dbReference>
<evidence type="ECO:0000313" key="3">
    <source>
        <dbReference type="Proteomes" id="UP001603857"/>
    </source>
</evidence>